<organism evidence="2 3">
    <name type="scientific">Mycolicibacterium komossense</name>
    <dbReference type="NCBI Taxonomy" id="1779"/>
    <lineage>
        <taxon>Bacteria</taxon>
        <taxon>Bacillati</taxon>
        <taxon>Actinomycetota</taxon>
        <taxon>Actinomycetes</taxon>
        <taxon>Mycobacteriales</taxon>
        <taxon>Mycobacteriaceae</taxon>
        <taxon>Mycolicibacterium</taxon>
    </lineage>
</organism>
<evidence type="ECO:0000313" key="2">
    <source>
        <dbReference type="EMBL" id="MCV7226226.1"/>
    </source>
</evidence>
<gene>
    <name evidence="2" type="ORF">H7J73_09305</name>
</gene>
<evidence type="ECO:0000313" key="3">
    <source>
        <dbReference type="Proteomes" id="UP001526201"/>
    </source>
</evidence>
<keyword evidence="3" id="KW-1185">Reference proteome</keyword>
<feature type="domain" description="N-acetyltransferase" evidence="1">
    <location>
        <begin position="11"/>
        <end position="97"/>
    </location>
</feature>
<dbReference type="InterPro" id="IPR016181">
    <property type="entry name" value="Acyl_CoA_acyltransferase"/>
</dbReference>
<protein>
    <submittedName>
        <fullName evidence="2">N-acetyltransferase</fullName>
    </submittedName>
</protein>
<reference evidence="2 3" key="1">
    <citation type="journal article" date="2022" name="BMC Genomics">
        <title>Comparative genome analysis of mycobacteria focusing on tRNA and non-coding RNA.</title>
        <authorList>
            <person name="Behra P.R.K."/>
            <person name="Pettersson B.M.F."/>
            <person name="Ramesh M."/>
            <person name="Das S."/>
            <person name="Dasgupta S."/>
            <person name="Kirsebom L.A."/>
        </authorList>
    </citation>
    <scope>NUCLEOTIDE SEQUENCE [LARGE SCALE GENOMIC DNA]</scope>
    <source>
        <strain evidence="2 3">DSM 44078</strain>
    </source>
</reference>
<sequence>MTTDKTGAATTVTQHARMFTITVDGVPAGLTSFVERDGQRIFLHTEVKPQFEGRGLAGILVETALAATRADGMHVVAVCPMVAAYVAKHHDFDDIVDPITPQLDEWLMAQRHR</sequence>
<dbReference type="InterPro" id="IPR031165">
    <property type="entry name" value="GNAT_YJDJ"/>
</dbReference>
<evidence type="ECO:0000259" key="1">
    <source>
        <dbReference type="PROSITE" id="PS51729"/>
    </source>
</evidence>
<dbReference type="PANTHER" id="PTHR31435:SF10">
    <property type="entry name" value="BSR4717 PROTEIN"/>
    <property type="match status" value="1"/>
</dbReference>
<dbReference type="Gene3D" id="3.40.630.30">
    <property type="match status" value="1"/>
</dbReference>
<comment type="caution">
    <text evidence="2">The sequence shown here is derived from an EMBL/GenBank/DDBJ whole genome shotgun (WGS) entry which is preliminary data.</text>
</comment>
<dbReference type="PANTHER" id="PTHR31435">
    <property type="entry name" value="PROTEIN NATD1"/>
    <property type="match status" value="1"/>
</dbReference>
<dbReference type="SUPFAM" id="SSF55729">
    <property type="entry name" value="Acyl-CoA N-acyltransferases (Nat)"/>
    <property type="match status" value="1"/>
</dbReference>
<dbReference type="Proteomes" id="UP001526201">
    <property type="component" value="Unassembled WGS sequence"/>
</dbReference>
<dbReference type="Pfam" id="PF14542">
    <property type="entry name" value="Acetyltransf_CG"/>
    <property type="match status" value="1"/>
</dbReference>
<dbReference type="PROSITE" id="PS51729">
    <property type="entry name" value="GNAT_YJDJ"/>
    <property type="match status" value="1"/>
</dbReference>
<proteinExistence type="predicted"/>
<dbReference type="RefSeq" id="WP_264067051.1">
    <property type="nucleotide sequence ID" value="NZ_JACKTY010000020.1"/>
</dbReference>
<dbReference type="InterPro" id="IPR045057">
    <property type="entry name" value="Gcn5-rel_NAT"/>
</dbReference>
<accession>A0ABT3CA12</accession>
<dbReference type="EMBL" id="JACKTY010000020">
    <property type="protein sequence ID" value="MCV7226226.1"/>
    <property type="molecule type" value="Genomic_DNA"/>
</dbReference>
<name>A0ABT3CA12_9MYCO</name>
<dbReference type="CDD" id="cd04301">
    <property type="entry name" value="NAT_SF"/>
    <property type="match status" value="1"/>
</dbReference>